<dbReference type="Pfam" id="PF00512">
    <property type="entry name" value="HisKA"/>
    <property type="match status" value="1"/>
</dbReference>
<keyword evidence="8" id="KW-0902">Two-component regulatory system</keyword>
<dbReference type="InterPro" id="IPR003594">
    <property type="entry name" value="HATPase_dom"/>
</dbReference>
<evidence type="ECO:0000256" key="6">
    <source>
        <dbReference type="ARBA" id="ARBA00022777"/>
    </source>
</evidence>
<dbReference type="CDD" id="cd00075">
    <property type="entry name" value="HATPase"/>
    <property type="match status" value="1"/>
</dbReference>
<dbReference type="PRINTS" id="PR00344">
    <property type="entry name" value="BCTRLSENSOR"/>
</dbReference>
<feature type="transmembrane region" description="Helical" evidence="9">
    <location>
        <begin position="45"/>
        <end position="67"/>
    </location>
</feature>
<dbReference type="Proteomes" id="UP001226720">
    <property type="component" value="Unassembled WGS sequence"/>
</dbReference>
<dbReference type="InterPro" id="IPR004358">
    <property type="entry name" value="Sig_transdc_His_kin-like_C"/>
</dbReference>
<dbReference type="CDD" id="cd00130">
    <property type="entry name" value="PAS"/>
    <property type="match status" value="1"/>
</dbReference>
<keyword evidence="4" id="KW-0808">Transferase</keyword>
<dbReference type="SUPFAM" id="SSF55785">
    <property type="entry name" value="PYP-like sensor domain (PAS domain)"/>
    <property type="match status" value="1"/>
</dbReference>
<keyword evidence="7" id="KW-0067">ATP-binding</keyword>
<sequence>MADFTYTFHFFLVVISILMVVSYSYTAFDFHEKALNMVLSYRKIWIVGSALAFGAGIWILQYIVILGLASTSSAHYQPWFVATTLLIPVCGSFVSFLILTYKRQFRAIFFASISIALSLLILQVLTSTYLLNVTYKLSDWWRLALPGSIAFFTTISSLWLVYGVSNEKVSSWGKMLGAIVLGIGSSCIYYLTMSTSLAKPQFNVEDYGDNTLLQYIVLTGIFIVAVLILISVVRDRKLEVQANQLQESEHRYQSLVENSPDGVMLLNVDGQILNINPSLEKMSGYTSSEARHKTSFQIVEQRFLKRTMTCFEETKKGSPHKCESAIVHKLGHSVKVKIVSIPHIVQGKVQGVIAFIEDITESKETEELLRRSEKLTAVGELAAGVAHEIRNPLTSLKGFANILHSSSEDGKSQEFLQIMLSEIDRINFIVSEFMMLARPQEKEFAERDLISLLRHVVSLLKTQAILKDIVIRTDYEFDHFLLVCEENQIKQVFVNVLKNAIEAMPSGGMISIKVTKNENGDAVVLIKDQGVGIPEHQLSRIGEPFYTLKENGTGLGLMVSFNIIDNHNGRMTITSIEGEGTTVNIALPAEEKHLVSAQ</sequence>
<proteinExistence type="predicted"/>
<dbReference type="SMART" id="SM00388">
    <property type="entry name" value="HisKA"/>
    <property type="match status" value="1"/>
</dbReference>
<evidence type="ECO:0000259" key="10">
    <source>
        <dbReference type="PROSITE" id="PS50109"/>
    </source>
</evidence>
<feature type="domain" description="PAC" evidence="12">
    <location>
        <begin position="320"/>
        <end position="371"/>
    </location>
</feature>
<dbReference type="InterPro" id="IPR003661">
    <property type="entry name" value="HisK_dim/P_dom"/>
</dbReference>
<dbReference type="Pfam" id="PF02518">
    <property type="entry name" value="HATPase_c"/>
    <property type="match status" value="1"/>
</dbReference>
<dbReference type="InterPro" id="IPR036890">
    <property type="entry name" value="HATPase_C_sf"/>
</dbReference>
<dbReference type="PANTHER" id="PTHR43065">
    <property type="entry name" value="SENSOR HISTIDINE KINASE"/>
    <property type="match status" value="1"/>
</dbReference>
<keyword evidence="9" id="KW-1133">Transmembrane helix</keyword>
<dbReference type="EC" id="2.7.13.3" evidence="2"/>
<dbReference type="CDD" id="cd00082">
    <property type="entry name" value="HisKA"/>
    <property type="match status" value="1"/>
</dbReference>
<evidence type="ECO:0000256" key="3">
    <source>
        <dbReference type="ARBA" id="ARBA00022553"/>
    </source>
</evidence>
<feature type="transmembrane region" description="Helical" evidence="9">
    <location>
        <begin position="6"/>
        <end position="25"/>
    </location>
</feature>
<feature type="transmembrane region" description="Helical" evidence="9">
    <location>
        <begin position="212"/>
        <end position="233"/>
    </location>
</feature>
<feature type="transmembrane region" description="Helical" evidence="9">
    <location>
        <begin position="108"/>
        <end position="131"/>
    </location>
</feature>
<dbReference type="InterPro" id="IPR036097">
    <property type="entry name" value="HisK_dim/P_sf"/>
</dbReference>
<evidence type="ECO:0000256" key="2">
    <source>
        <dbReference type="ARBA" id="ARBA00012438"/>
    </source>
</evidence>
<dbReference type="GeneID" id="301327823"/>
<keyword evidence="3" id="KW-0597">Phosphoprotein</keyword>
<dbReference type="Pfam" id="PF03707">
    <property type="entry name" value="MHYT"/>
    <property type="match status" value="1"/>
</dbReference>
<feature type="transmembrane region" description="Helical" evidence="9">
    <location>
        <begin position="79"/>
        <end position="101"/>
    </location>
</feature>
<keyword evidence="9" id="KW-0812">Transmembrane</keyword>
<dbReference type="NCBIfam" id="TIGR00229">
    <property type="entry name" value="sensory_box"/>
    <property type="match status" value="1"/>
</dbReference>
<organism evidence="14 15">
    <name type="scientific">Guptibacillus hwajinpoensis</name>
    <dbReference type="NCBI Taxonomy" id="208199"/>
    <lineage>
        <taxon>Bacteria</taxon>
        <taxon>Bacillati</taxon>
        <taxon>Bacillota</taxon>
        <taxon>Bacilli</taxon>
        <taxon>Bacillales</taxon>
        <taxon>Guptibacillaceae</taxon>
        <taxon>Guptibacillus</taxon>
    </lineage>
</organism>
<evidence type="ECO:0000259" key="12">
    <source>
        <dbReference type="PROSITE" id="PS50113"/>
    </source>
</evidence>
<keyword evidence="6" id="KW-0418">Kinase</keyword>
<feature type="transmembrane region" description="Helical" evidence="9">
    <location>
        <begin position="175"/>
        <end position="192"/>
    </location>
</feature>
<dbReference type="InterPro" id="IPR000700">
    <property type="entry name" value="PAS-assoc_C"/>
</dbReference>
<feature type="domain" description="MHYT" evidence="13">
    <location>
        <begin position="8"/>
        <end position="199"/>
    </location>
</feature>
<comment type="catalytic activity">
    <reaction evidence="1">
        <text>ATP + protein L-histidine = ADP + protein N-phospho-L-histidine.</text>
        <dbReference type="EC" id="2.7.13.3"/>
    </reaction>
</comment>
<evidence type="ECO:0000256" key="9">
    <source>
        <dbReference type="PROSITE-ProRule" id="PRU00244"/>
    </source>
</evidence>
<dbReference type="InterPro" id="IPR035965">
    <property type="entry name" value="PAS-like_dom_sf"/>
</dbReference>
<dbReference type="EMBL" id="JAUSWM010000004">
    <property type="protein sequence ID" value="MDQ0483543.1"/>
    <property type="molecule type" value="Genomic_DNA"/>
</dbReference>
<feature type="domain" description="Histidine kinase" evidence="10">
    <location>
        <begin position="384"/>
        <end position="591"/>
    </location>
</feature>
<evidence type="ECO:0000256" key="7">
    <source>
        <dbReference type="ARBA" id="ARBA00022840"/>
    </source>
</evidence>
<dbReference type="InterPro" id="IPR013767">
    <property type="entry name" value="PAS_fold"/>
</dbReference>
<protein>
    <recommendedName>
        <fullName evidence="2">histidine kinase</fullName>
        <ecNumber evidence="2">2.7.13.3</ecNumber>
    </recommendedName>
</protein>
<dbReference type="Gene3D" id="3.30.450.20">
    <property type="entry name" value="PAS domain"/>
    <property type="match status" value="1"/>
</dbReference>
<dbReference type="Pfam" id="PF00989">
    <property type="entry name" value="PAS"/>
    <property type="match status" value="1"/>
</dbReference>
<feature type="transmembrane region" description="Helical" evidence="9">
    <location>
        <begin position="143"/>
        <end position="163"/>
    </location>
</feature>
<feature type="domain" description="PAS" evidence="11">
    <location>
        <begin position="248"/>
        <end position="289"/>
    </location>
</feature>
<evidence type="ECO:0000313" key="14">
    <source>
        <dbReference type="EMBL" id="MDQ0483543.1"/>
    </source>
</evidence>
<dbReference type="PROSITE" id="PS50109">
    <property type="entry name" value="HIS_KIN"/>
    <property type="match status" value="1"/>
</dbReference>
<dbReference type="PANTHER" id="PTHR43065:SF34">
    <property type="entry name" value="SPORULATION KINASE A"/>
    <property type="match status" value="1"/>
</dbReference>
<evidence type="ECO:0000256" key="1">
    <source>
        <dbReference type="ARBA" id="ARBA00000085"/>
    </source>
</evidence>
<keyword evidence="15" id="KW-1185">Reference proteome</keyword>
<dbReference type="InterPro" id="IPR005330">
    <property type="entry name" value="MHYT_dom"/>
</dbReference>
<dbReference type="PROSITE" id="PS50112">
    <property type="entry name" value="PAS"/>
    <property type="match status" value="1"/>
</dbReference>
<accession>A0ABU0K2G3</accession>
<evidence type="ECO:0000259" key="11">
    <source>
        <dbReference type="PROSITE" id="PS50112"/>
    </source>
</evidence>
<keyword evidence="9" id="KW-0472">Membrane</keyword>
<evidence type="ECO:0000256" key="8">
    <source>
        <dbReference type="ARBA" id="ARBA00023012"/>
    </source>
</evidence>
<dbReference type="SUPFAM" id="SSF55874">
    <property type="entry name" value="ATPase domain of HSP90 chaperone/DNA topoisomerase II/histidine kinase"/>
    <property type="match status" value="1"/>
</dbReference>
<dbReference type="Gene3D" id="3.30.565.10">
    <property type="entry name" value="Histidine kinase-like ATPase, C-terminal domain"/>
    <property type="match status" value="1"/>
</dbReference>
<dbReference type="PROSITE" id="PS50924">
    <property type="entry name" value="MHYT"/>
    <property type="match status" value="1"/>
</dbReference>
<evidence type="ECO:0000313" key="15">
    <source>
        <dbReference type="Proteomes" id="UP001226720"/>
    </source>
</evidence>
<evidence type="ECO:0000256" key="4">
    <source>
        <dbReference type="ARBA" id="ARBA00022679"/>
    </source>
</evidence>
<dbReference type="SUPFAM" id="SSF47384">
    <property type="entry name" value="Homodimeric domain of signal transducing histidine kinase"/>
    <property type="match status" value="1"/>
</dbReference>
<reference evidence="14" key="1">
    <citation type="submission" date="2023-07" db="EMBL/GenBank/DDBJ databases">
        <title>Genomic Encyclopedia of Type Strains, Phase IV (KMG-IV): sequencing the most valuable type-strain genomes for metagenomic binning, comparative biology and taxonomic classification.</title>
        <authorList>
            <person name="Goeker M."/>
        </authorList>
    </citation>
    <scope>NUCLEOTIDE SEQUENCE [LARGE SCALE GENOMIC DNA]</scope>
    <source>
        <strain evidence="14">JSM 076093</strain>
    </source>
</reference>
<evidence type="ECO:0000256" key="5">
    <source>
        <dbReference type="ARBA" id="ARBA00022741"/>
    </source>
</evidence>
<evidence type="ECO:0000259" key="13">
    <source>
        <dbReference type="PROSITE" id="PS50924"/>
    </source>
</evidence>
<dbReference type="SMART" id="SM00091">
    <property type="entry name" value="PAS"/>
    <property type="match status" value="1"/>
</dbReference>
<name>A0ABU0K2G3_9BACL</name>
<gene>
    <name evidence="14" type="ORF">QO000_002525</name>
</gene>
<dbReference type="InterPro" id="IPR005467">
    <property type="entry name" value="His_kinase_dom"/>
</dbReference>
<comment type="caution">
    <text evidence="14">The sequence shown here is derived from an EMBL/GenBank/DDBJ whole genome shotgun (WGS) entry which is preliminary data.</text>
</comment>
<dbReference type="InterPro" id="IPR000014">
    <property type="entry name" value="PAS"/>
</dbReference>
<dbReference type="RefSeq" id="WP_301552197.1">
    <property type="nucleotide sequence ID" value="NZ_JAQRMZ010000006.1"/>
</dbReference>
<dbReference type="PROSITE" id="PS50113">
    <property type="entry name" value="PAC"/>
    <property type="match status" value="1"/>
</dbReference>
<dbReference type="Gene3D" id="1.10.287.130">
    <property type="match status" value="1"/>
</dbReference>
<dbReference type="SMART" id="SM00387">
    <property type="entry name" value="HATPase_c"/>
    <property type="match status" value="1"/>
</dbReference>
<keyword evidence="5" id="KW-0547">Nucleotide-binding</keyword>